<evidence type="ECO:0000313" key="3">
    <source>
        <dbReference type="Proteomes" id="UP000635071"/>
    </source>
</evidence>
<dbReference type="Proteomes" id="UP000635071">
    <property type="component" value="Unassembled WGS sequence"/>
</dbReference>
<protein>
    <recommendedName>
        <fullName evidence="1">DUF6883 domain-containing protein</fullName>
    </recommendedName>
</protein>
<dbReference type="EMBL" id="BMJM01000005">
    <property type="protein sequence ID" value="GGE11456.1"/>
    <property type="molecule type" value="Genomic_DNA"/>
</dbReference>
<dbReference type="AlphaFoldDB" id="A0A916ZS30"/>
<reference evidence="2" key="2">
    <citation type="submission" date="2020-09" db="EMBL/GenBank/DDBJ databases">
        <authorList>
            <person name="Sun Q."/>
            <person name="Zhou Y."/>
        </authorList>
    </citation>
    <scope>NUCLEOTIDE SEQUENCE</scope>
    <source>
        <strain evidence="2">CGMCC 1.15519</strain>
    </source>
</reference>
<proteinExistence type="predicted"/>
<gene>
    <name evidence="2" type="ORF">GCM10011529_17200</name>
</gene>
<reference evidence="2" key="1">
    <citation type="journal article" date="2014" name="Int. J. Syst. Evol. Microbiol.">
        <title>Complete genome sequence of Corynebacterium casei LMG S-19264T (=DSM 44701T), isolated from a smear-ripened cheese.</title>
        <authorList>
            <consortium name="US DOE Joint Genome Institute (JGI-PGF)"/>
            <person name="Walter F."/>
            <person name="Albersmeier A."/>
            <person name="Kalinowski J."/>
            <person name="Ruckert C."/>
        </authorList>
    </citation>
    <scope>NUCLEOTIDE SEQUENCE</scope>
    <source>
        <strain evidence="2">CGMCC 1.15519</strain>
    </source>
</reference>
<keyword evidence="3" id="KW-1185">Reference proteome</keyword>
<sequence length="99" mass="10658">MVPDAKVRDYLLNPDNLQNGGKAGLFASFGFAAAEWSVLAAALSRHVIDNEVVAETISAHGTKYVVRCNLMSPDGRNPCMTSVWIVDVGGSIYRLVTAF</sequence>
<feature type="domain" description="DUF6883" evidence="1">
    <location>
        <begin position="2"/>
        <end position="99"/>
    </location>
</feature>
<comment type="caution">
    <text evidence="2">The sequence shown here is derived from an EMBL/GenBank/DDBJ whole genome shotgun (WGS) entry which is preliminary data.</text>
</comment>
<dbReference type="InterPro" id="IPR049250">
    <property type="entry name" value="DUF6883"/>
</dbReference>
<accession>A0A916ZS30</accession>
<dbReference type="Pfam" id="PF21814">
    <property type="entry name" value="DUF6883"/>
    <property type="match status" value="1"/>
</dbReference>
<organism evidence="2 3">
    <name type="scientific">Sandarakinorhabdus glacialis</name>
    <dbReference type="NCBI Taxonomy" id="1614636"/>
    <lineage>
        <taxon>Bacteria</taxon>
        <taxon>Pseudomonadati</taxon>
        <taxon>Pseudomonadota</taxon>
        <taxon>Alphaproteobacteria</taxon>
        <taxon>Sphingomonadales</taxon>
        <taxon>Sphingosinicellaceae</taxon>
        <taxon>Sandarakinorhabdus</taxon>
    </lineage>
</organism>
<evidence type="ECO:0000313" key="2">
    <source>
        <dbReference type="EMBL" id="GGE11456.1"/>
    </source>
</evidence>
<name>A0A916ZS30_9SPHN</name>
<evidence type="ECO:0000259" key="1">
    <source>
        <dbReference type="Pfam" id="PF21814"/>
    </source>
</evidence>